<sequence>MGAIGNTFLVISITLLLTFVIKKIFYYLKTLEKVPGISTLPLIGNLHQIKIEPDKFYEQFQGIGYMLQNRRARICKVWLGPLPFVAIYGAEEIEGVLGSSKLLNKLFQYNFLSPWIGDGLLISKPDKWKPRRKLLTPAFHYDILKDFVFIFNKHAKTLVGKFEKLADKDEFVDVFHTISLCTLDIICEAALGIDIKAQTVQTEYLEAVFKMKYIIHQRQIKPQYYSDFMFNIVGDGKEHDKCVKILHDFTHTVINKRKEMAEKCGGIRKLMEQERNEDSSYKMAFLDLMLEMNAKGDLPMEGLLEEVDTFTFEGHDTTSAALNWFLHLMAANPEIQVKVHREIDDVLGEEIRPINFDEIGRLKYLEACVKETLRLYPSVPLFGRNTTEEVEINGYKIPPNTGIAIVSAMVHKDPKYWENPEIFNPERFINNDLKHPYCYIPFSAGSRNCIGQRFAMMEEKCVIANIMRQFKVQTQLRTDEMRLSAELIIRPMYGNYIKFIKRSFGDYTLVEPPH</sequence>
<gene>
    <name evidence="12 14 15" type="ORF">SRAE_2000441700</name>
</gene>
<keyword evidence="13" id="KW-1185">Reference proteome</keyword>
<keyword evidence="8 11" id="KW-0472">Membrane</keyword>
<dbReference type="Pfam" id="PF00067">
    <property type="entry name" value="p450"/>
    <property type="match status" value="1"/>
</dbReference>
<dbReference type="SUPFAM" id="SSF48264">
    <property type="entry name" value="Cytochrome P450"/>
    <property type="match status" value="1"/>
</dbReference>
<dbReference type="GO" id="GO:0020037">
    <property type="term" value="F:heme binding"/>
    <property type="evidence" value="ECO:0007669"/>
    <property type="project" value="InterPro"/>
</dbReference>
<evidence type="ECO:0000313" key="13">
    <source>
        <dbReference type="Proteomes" id="UP000035682"/>
    </source>
</evidence>
<keyword evidence="6 9" id="KW-0408">Iron</keyword>
<dbReference type="GO" id="GO:0005789">
    <property type="term" value="C:endoplasmic reticulum membrane"/>
    <property type="evidence" value="ECO:0007669"/>
    <property type="project" value="UniProtKB-SubCell"/>
</dbReference>
<keyword evidence="5" id="KW-0256">Endoplasmic reticulum</keyword>
<dbReference type="AlphaFoldDB" id="A0A090LQE2"/>
<dbReference type="PRINTS" id="PR00385">
    <property type="entry name" value="P450"/>
</dbReference>
<evidence type="ECO:0000256" key="6">
    <source>
        <dbReference type="ARBA" id="ARBA00023004"/>
    </source>
</evidence>
<dbReference type="InterPro" id="IPR036396">
    <property type="entry name" value="Cyt_P450_sf"/>
</dbReference>
<dbReference type="GO" id="GO:0005506">
    <property type="term" value="F:iron ion binding"/>
    <property type="evidence" value="ECO:0007669"/>
    <property type="project" value="InterPro"/>
</dbReference>
<comment type="subcellular location">
    <subcellularLocation>
        <location evidence="2">Endoplasmic reticulum membrane</location>
    </subcellularLocation>
</comment>
<reference evidence="12 13" key="1">
    <citation type="submission" date="2014-09" db="EMBL/GenBank/DDBJ databases">
        <authorList>
            <person name="Martin A.A."/>
        </authorList>
    </citation>
    <scope>NUCLEOTIDE SEQUENCE</scope>
    <source>
        <strain evidence="13">ED321</strain>
        <strain evidence="12">ED321 Heterogonic</strain>
    </source>
</reference>
<dbReference type="STRING" id="34506.A0A090LQE2"/>
<keyword evidence="10" id="KW-0560">Oxidoreductase</keyword>
<evidence type="ECO:0000313" key="15">
    <source>
        <dbReference type="WormBase" id="SRAE_2000441700"/>
    </source>
</evidence>
<feature type="binding site" description="axial binding residue" evidence="9">
    <location>
        <position position="449"/>
    </location>
    <ligand>
        <name>heme</name>
        <dbReference type="ChEBI" id="CHEBI:30413"/>
    </ligand>
    <ligandPart>
        <name>Fe</name>
        <dbReference type="ChEBI" id="CHEBI:18248"/>
    </ligandPart>
</feature>
<dbReference type="OMA" id="QQMHLFS"/>
<dbReference type="GO" id="GO:0016705">
    <property type="term" value="F:oxidoreductase activity, acting on paired donors, with incorporation or reduction of molecular oxygen"/>
    <property type="evidence" value="ECO:0007669"/>
    <property type="project" value="InterPro"/>
</dbReference>
<evidence type="ECO:0000256" key="8">
    <source>
        <dbReference type="ARBA" id="ARBA00023136"/>
    </source>
</evidence>
<evidence type="ECO:0000256" key="10">
    <source>
        <dbReference type="RuleBase" id="RU000461"/>
    </source>
</evidence>
<dbReference type="RefSeq" id="XP_024508970.1">
    <property type="nucleotide sequence ID" value="XM_024643286.1"/>
</dbReference>
<evidence type="ECO:0000256" key="7">
    <source>
        <dbReference type="ARBA" id="ARBA00023033"/>
    </source>
</evidence>
<dbReference type="InterPro" id="IPR002401">
    <property type="entry name" value="Cyt_P450_E_grp-I"/>
</dbReference>
<evidence type="ECO:0000256" key="2">
    <source>
        <dbReference type="ARBA" id="ARBA00004586"/>
    </source>
</evidence>
<dbReference type="Gene3D" id="1.10.630.10">
    <property type="entry name" value="Cytochrome P450"/>
    <property type="match status" value="1"/>
</dbReference>
<dbReference type="PANTHER" id="PTHR24291:SF189">
    <property type="entry name" value="CYTOCHROME P450 4C3-RELATED"/>
    <property type="match status" value="1"/>
</dbReference>
<keyword evidence="11" id="KW-0812">Transmembrane</keyword>
<evidence type="ECO:0000313" key="12">
    <source>
        <dbReference type="EMBL" id="CEF69771.1"/>
    </source>
</evidence>
<keyword evidence="4 9" id="KW-0349">Heme</keyword>
<dbReference type="PANTHER" id="PTHR24291">
    <property type="entry name" value="CYTOCHROME P450 FAMILY 4"/>
    <property type="match status" value="1"/>
</dbReference>
<dbReference type="InterPro" id="IPR050196">
    <property type="entry name" value="Cytochrome_P450_Monoox"/>
</dbReference>
<comment type="similarity">
    <text evidence="3 10">Belongs to the cytochrome P450 family.</text>
</comment>
<evidence type="ECO:0000256" key="5">
    <source>
        <dbReference type="ARBA" id="ARBA00022824"/>
    </source>
</evidence>
<dbReference type="WBParaSite" id="SRAE_2000441700.1">
    <property type="protein sequence ID" value="SRAE_2000441700.1"/>
    <property type="gene ID" value="WBGene00264649"/>
</dbReference>
<dbReference type="eggNOG" id="KOG0157">
    <property type="taxonomic scope" value="Eukaryota"/>
</dbReference>
<evidence type="ECO:0000256" key="4">
    <source>
        <dbReference type="ARBA" id="ARBA00022617"/>
    </source>
</evidence>
<dbReference type="PROSITE" id="PS00086">
    <property type="entry name" value="CYTOCHROME_P450"/>
    <property type="match status" value="1"/>
</dbReference>
<reference evidence="14" key="2">
    <citation type="submission" date="2020-12" db="UniProtKB">
        <authorList>
            <consortium name="WormBaseParasite"/>
        </authorList>
    </citation>
    <scope>IDENTIFICATION</scope>
</reference>
<protein>
    <submittedName>
        <fullName evidence="12 14">Cytochrome P450 4V2</fullName>
    </submittedName>
</protein>
<dbReference type="GO" id="GO:0004497">
    <property type="term" value="F:monooxygenase activity"/>
    <property type="evidence" value="ECO:0007669"/>
    <property type="project" value="UniProtKB-KW"/>
</dbReference>
<evidence type="ECO:0000256" key="11">
    <source>
        <dbReference type="SAM" id="Phobius"/>
    </source>
</evidence>
<name>A0A090LQE2_STRRB</name>
<dbReference type="CTD" id="36382142"/>
<evidence type="ECO:0000313" key="14">
    <source>
        <dbReference type="WBParaSite" id="SRAE_2000441700.1"/>
    </source>
</evidence>
<feature type="transmembrane region" description="Helical" evidence="11">
    <location>
        <begin position="7"/>
        <end position="28"/>
    </location>
</feature>
<organism evidence="12">
    <name type="scientific">Strongyloides ratti</name>
    <name type="common">Parasitic roundworm</name>
    <dbReference type="NCBI Taxonomy" id="34506"/>
    <lineage>
        <taxon>Eukaryota</taxon>
        <taxon>Metazoa</taxon>
        <taxon>Ecdysozoa</taxon>
        <taxon>Nematoda</taxon>
        <taxon>Chromadorea</taxon>
        <taxon>Rhabditida</taxon>
        <taxon>Tylenchina</taxon>
        <taxon>Panagrolaimomorpha</taxon>
        <taxon>Strongyloidoidea</taxon>
        <taxon>Strongyloididae</taxon>
        <taxon>Strongyloides</taxon>
    </lineage>
</organism>
<evidence type="ECO:0000256" key="9">
    <source>
        <dbReference type="PIRSR" id="PIRSR602401-1"/>
    </source>
</evidence>
<evidence type="ECO:0000256" key="1">
    <source>
        <dbReference type="ARBA" id="ARBA00001971"/>
    </source>
</evidence>
<keyword evidence="9 10" id="KW-0479">Metal-binding</keyword>
<dbReference type="WormBase" id="SRAE_2000441700">
    <property type="protein sequence ID" value="SRP02324"/>
    <property type="gene ID" value="WBGene00264649"/>
</dbReference>
<keyword evidence="11" id="KW-1133">Transmembrane helix</keyword>
<dbReference type="InterPro" id="IPR001128">
    <property type="entry name" value="Cyt_P450"/>
</dbReference>
<dbReference type="InterPro" id="IPR017972">
    <property type="entry name" value="Cyt_P450_CS"/>
</dbReference>
<accession>A0A090LQE2</accession>
<dbReference type="Proteomes" id="UP000035682">
    <property type="component" value="Unplaced"/>
</dbReference>
<keyword evidence="7 10" id="KW-0503">Monooxygenase</keyword>
<dbReference type="GeneID" id="36382142"/>
<proteinExistence type="inferred from homology"/>
<dbReference type="PRINTS" id="PR00463">
    <property type="entry name" value="EP450I"/>
</dbReference>
<dbReference type="EMBL" id="LN609529">
    <property type="protein sequence ID" value="CEF69771.1"/>
    <property type="molecule type" value="Genomic_DNA"/>
</dbReference>
<dbReference type="CDD" id="cd20628">
    <property type="entry name" value="CYP4"/>
    <property type="match status" value="1"/>
</dbReference>
<evidence type="ECO:0000256" key="3">
    <source>
        <dbReference type="ARBA" id="ARBA00010617"/>
    </source>
</evidence>
<dbReference type="OrthoDB" id="1470350at2759"/>
<comment type="cofactor">
    <cofactor evidence="1 9">
        <name>heme</name>
        <dbReference type="ChEBI" id="CHEBI:30413"/>
    </cofactor>
</comment>